<dbReference type="EMBL" id="JAEIOS010000009">
    <property type="protein sequence ID" value="MBI8988540.1"/>
    <property type="molecule type" value="Genomic_DNA"/>
</dbReference>
<dbReference type="AlphaFoldDB" id="A0A934HZK6"/>
<evidence type="ECO:0000313" key="3">
    <source>
        <dbReference type="Proteomes" id="UP000645966"/>
    </source>
</evidence>
<dbReference type="CDD" id="cd11614">
    <property type="entry name" value="SAF_CpaB_FlgA_like"/>
    <property type="match status" value="1"/>
</dbReference>
<proteinExistence type="predicted"/>
<dbReference type="Pfam" id="PF08666">
    <property type="entry name" value="SAF"/>
    <property type="match status" value="1"/>
</dbReference>
<sequence length="256" mass="26842">MRLPRRTRHEARTAEPPDRWRSTVNRALTPGWRRHRALRRCLALILVVSSAVTAVTSTRNDDPWAVTLAHPVDAGAELRREDLKLVRVPPALHPEGTLDSVAAAVGRIVVASVDPGQILTTTLLVDPGTTARMFDGWDQGPGRGGPTLVPLRLADPAVVPFLIHGDTVTVLSARDDSAGGPSDHGGPGVGGDFRVIATEARVVLAGAPADHGGQGADTVLLALPEQDARTVAAISLTSPVTVVLTGSRAGRSDKPT</sequence>
<protein>
    <recommendedName>
        <fullName evidence="1">SAF domain-containing protein</fullName>
    </recommendedName>
</protein>
<feature type="domain" description="SAF" evidence="1">
    <location>
        <begin position="66"/>
        <end position="124"/>
    </location>
</feature>
<dbReference type="Proteomes" id="UP000645966">
    <property type="component" value="Unassembled WGS sequence"/>
</dbReference>
<dbReference type="RefSeq" id="WP_198737572.1">
    <property type="nucleotide sequence ID" value="NZ_JAEIOS010000009.1"/>
</dbReference>
<comment type="caution">
    <text evidence="2">The sequence shown here is derived from an EMBL/GenBank/DDBJ whole genome shotgun (WGS) entry which is preliminary data.</text>
</comment>
<reference evidence="2" key="1">
    <citation type="submission" date="2020-12" db="EMBL/GenBank/DDBJ databases">
        <title>Genome public.</title>
        <authorList>
            <person name="Sun Q."/>
        </authorList>
    </citation>
    <scope>NUCLEOTIDE SEQUENCE</scope>
    <source>
        <strain evidence="2">CCM 8863</strain>
    </source>
</reference>
<gene>
    <name evidence="2" type="ORF">JDV75_02000</name>
</gene>
<name>A0A934HZK6_9CORY</name>
<dbReference type="InterPro" id="IPR013974">
    <property type="entry name" value="SAF"/>
</dbReference>
<evidence type="ECO:0000313" key="2">
    <source>
        <dbReference type="EMBL" id="MBI8988540.1"/>
    </source>
</evidence>
<evidence type="ECO:0000259" key="1">
    <source>
        <dbReference type="Pfam" id="PF08666"/>
    </source>
</evidence>
<keyword evidence="3" id="KW-1185">Reference proteome</keyword>
<organism evidence="2 3">
    <name type="scientific">Corynebacterium meridianum</name>
    <dbReference type="NCBI Taxonomy" id="2765363"/>
    <lineage>
        <taxon>Bacteria</taxon>
        <taxon>Bacillati</taxon>
        <taxon>Actinomycetota</taxon>
        <taxon>Actinomycetes</taxon>
        <taxon>Mycobacteriales</taxon>
        <taxon>Corynebacteriaceae</taxon>
        <taxon>Corynebacterium</taxon>
    </lineage>
</organism>
<accession>A0A934HZK6</accession>